<keyword evidence="3 6" id="KW-0812">Transmembrane</keyword>
<comment type="similarity">
    <text evidence="2">Belongs to the unc-93 family.</text>
</comment>
<dbReference type="Pfam" id="PF05978">
    <property type="entry name" value="UNC-93"/>
    <property type="match status" value="1"/>
</dbReference>
<evidence type="ECO:0000256" key="2">
    <source>
        <dbReference type="ARBA" id="ARBA00009172"/>
    </source>
</evidence>
<feature type="transmembrane region" description="Helical" evidence="6">
    <location>
        <begin position="104"/>
        <end position="129"/>
    </location>
</feature>
<dbReference type="GO" id="GO:0016020">
    <property type="term" value="C:membrane"/>
    <property type="evidence" value="ECO:0007669"/>
    <property type="project" value="UniProtKB-SubCell"/>
</dbReference>
<feature type="transmembrane region" description="Helical" evidence="6">
    <location>
        <begin position="73"/>
        <end position="92"/>
    </location>
</feature>
<sequence length="295" mass="33769">MTTEEKLSWYQKSNFFVYKNLLVVSLAEFCNFFAFSSTQSLQSSLNAERGFISLCVLYVFCAVCLLFLPKLLIACIGFKFSIALAIFGYTIYQMIQFHPATGMMIFGAISVGFSGSVFWVAVPSPITVLARQHSQHTGKDFEMTNQKFYAMYYFLFRFSLVPSNLLLSSILKHNDRKVNYHTNSTLQMNLQCGIKACPTLTSTLSHVNIKDAHRLFWIYLEVGLSGVPIILLFFSNIKEQKDNQEEDVWVVVKDNLVAVLKIFREMWILELFIISMAQGMVQSFIIGDMTKVRLF</sequence>
<accession>A0A7M6DLE1</accession>
<evidence type="ECO:0000256" key="4">
    <source>
        <dbReference type="ARBA" id="ARBA00022989"/>
    </source>
</evidence>
<feature type="transmembrane region" description="Helical" evidence="6">
    <location>
        <begin position="150"/>
        <end position="171"/>
    </location>
</feature>
<dbReference type="InterPro" id="IPR051951">
    <property type="entry name" value="UNC-93_regulatory"/>
</dbReference>
<dbReference type="PANTHER" id="PTHR19444">
    <property type="entry name" value="UNC-93 RELATED"/>
    <property type="match status" value="1"/>
</dbReference>
<protein>
    <submittedName>
        <fullName evidence="7">Uncharacterized protein</fullName>
    </submittedName>
</protein>
<dbReference type="InterPro" id="IPR010291">
    <property type="entry name" value="Ion_channel_UNC-93"/>
</dbReference>
<comment type="subcellular location">
    <subcellularLocation>
        <location evidence="1">Membrane</location>
        <topology evidence="1">Multi-pass membrane protein</topology>
    </subcellularLocation>
</comment>
<feature type="transmembrane region" description="Helical" evidence="6">
    <location>
        <begin position="216"/>
        <end position="234"/>
    </location>
</feature>
<organism evidence="7 8">
    <name type="scientific">Clytia hemisphaerica</name>
    <dbReference type="NCBI Taxonomy" id="252671"/>
    <lineage>
        <taxon>Eukaryota</taxon>
        <taxon>Metazoa</taxon>
        <taxon>Cnidaria</taxon>
        <taxon>Hydrozoa</taxon>
        <taxon>Hydroidolina</taxon>
        <taxon>Leptothecata</taxon>
        <taxon>Obeliida</taxon>
        <taxon>Clytiidae</taxon>
        <taxon>Clytia</taxon>
    </lineage>
</organism>
<evidence type="ECO:0000256" key="5">
    <source>
        <dbReference type="ARBA" id="ARBA00023136"/>
    </source>
</evidence>
<evidence type="ECO:0000256" key="6">
    <source>
        <dbReference type="SAM" id="Phobius"/>
    </source>
</evidence>
<name>A0A7M6DLE1_9CNID</name>
<evidence type="ECO:0000256" key="3">
    <source>
        <dbReference type="ARBA" id="ARBA00022692"/>
    </source>
</evidence>
<dbReference type="Proteomes" id="UP000594262">
    <property type="component" value="Unplaced"/>
</dbReference>
<feature type="transmembrane region" description="Helical" evidence="6">
    <location>
        <begin position="267"/>
        <end position="286"/>
    </location>
</feature>
<reference evidence="7" key="1">
    <citation type="submission" date="2021-01" db="UniProtKB">
        <authorList>
            <consortium name="EnsemblMetazoa"/>
        </authorList>
    </citation>
    <scope>IDENTIFICATION</scope>
</reference>
<keyword evidence="8" id="KW-1185">Reference proteome</keyword>
<dbReference type="PANTHER" id="PTHR19444:SF13">
    <property type="entry name" value="PROTEIN UNC-93 HOMOLOG A"/>
    <property type="match status" value="1"/>
</dbReference>
<proteinExistence type="inferred from homology"/>
<feature type="transmembrane region" description="Helical" evidence="6">
    <location>
        <begin position="21"/>
        <end position="38"/>
    </location>
</feature>
<evidence type="ECO:0000313" key="7">
    <source>
        <dbReference type="EnsemblMetazoa" id="CLYHEMP014876.1"/>
    </source>
</evidence>
<evidence type="ECO:0000256" key="1">
    <source>
        <dbReference type="ARBA" id="ARBA00004141"/>
    </source>
</evidence>
<keyword evidence="5 6" id="KW-0472">Membrane</keyword>
<feature type="transmembrane region" description="Helical" evidence="6">
    <location>
        <begin position="50"/>
        <end position="68"/>
    </location>
</feature>
<evidence type="ECO:0000313" key="8">
    <source>
        <dbReference type="Proteomes" id="UP000594262"/>
    </source>
</evidence>
<dbReference type="AlphaFoldDB" id="A0A7M6DLE1"/>
<dbReference type="EnsemblMetazoa" id="CLYHEMT014876.1">
    <property type="protein sequence ID" value="CLYHEMP014876.1"/>
    <property type="gene ID" value="CLYHEMG014876"/>
</dbReference>
<keyword evidence="4 6" id="KW-1133">Transmembrane helix</keyword>
<dbReference type="OrthoDB" id="6420622at2759"/>